<proteinExistence type="predicted"/>
<gene>
    <name evidence="2" type="ORF">TNCT_24281</name>
</gene>
<name>A0A8X6I2A0_TRICU</name>
<keyword evidence="3" id="KW-1185">Reference proteome</keyword>
<evidence type="ECO:0000313" key="3">
    <source>
        <dbReference type="Proteomes" id="UP000887116"/>
    </source>
</evidence>
<organism evidence="2 3">
    <name type="scientific">Trichonephila clavata</name>
    <name type="common">Joro spider</name>
    <name type="synonym">Nephila clavata</name>
    <dbReference type="NCBI Taxonomy" id="2740835"/>
    <lineage>
        <taxon>Eukaryota</taxon>
        <taxon>Metazoa</taxon>
        <taxon>Ecdysozoa</taxon>
        <taxon>Arthropoda</taxon>
        <taxon>Chelicerata</taxon>
        <taxon>Arachnida</taxon>
        <taxon>Araneae</taxon>
        <taxon>Araneomorphae</taxon>
        <taxon>Entelegynae</taxon>
        <taxon>Araneoidea</taxon>
        <taxon>Nephilidae</taxon>
        <taxon>Trichonephila</taxon>
    </lineage>
</organism>
<feature type="compositionally biased region" description="Polar residues" evidence="1">
    <location>
        <begin position="99"/>
        <end position="163"/>
    </location>
</feature>
<feature type="region of interest" description="Disordered" evidence="1">
    <location>
        <begin position="42"/>
        <end position="62"/>
    </location>
</feature>
<reference evidence="2" key="1">
    <citation type="submission" date="2020-07" db="EMBL/GenBank/DDBJ databases">
        <title>Multicomponent nature underlies the extraordinary mechanical properties of spider dragline silk.</title>
        <authorList>
            <person name="Kono N."/>
            <person name="Nakamura H."/>
            <person name="Mori M."/>
            <person name="Yoshida Y."/>
            <person name="Ohtoshi R."/>
            <person name="Malay A.D."/>
            <person name="Moran D.A.P."/>
            <person name="Tomita M."/>
            <person name="Numata K."/>
            <person name="Arakawa K."/>
        </authorList>
    </citation>
    <scope>NUCLEOTIDE SEQUENCE</scope>
</reference>
<evidence type="ECO:0000313" key="2">
    <source>
        <dbReference type="EMBL" id="GFR34142.1"/>
    </source>
</evidence>
<feature type="region of interest" description="Disordered" evidence="1">
    <location>
        <begin position="99"/>
        <end position="171"/>
    </location>
</feature>
<sequence length="171" mass="19338">MGPKWINMWWSLQIAKDEAKSWQDCESSLHSVIDMDQIASQPSPNQEMLSMESLPSPSLLPSNEEVESSLLFSILSSNEIQQIEPLISEMMQEIESLDTETVQSSNSEMEQQIESLDTEMVQQSSNSEMVQQSSNSEMVQQSSNSEMVQQSSNSEMVQQSSNSEMEHKLNH</sequence>
<comment type="caution">
    <text evidence="2">The sequence shown here is derived from an EMBL/GenBank/DDBJ whole genome shotgun (WGS) entry which is preliminary data.</text>
</comment>
<dbReference type="Proteomes" id="UP000887116">
    <property type="component" value="Unassembled WGS sequence"/>
</dbReference>
<feature type="compositionally biased region" description="Low complexity" evidence="1">
    <location>
        <begin position="47"/>
        <end position="62"/>
    </location>
</feature>
<protein>
    <submittedName>
        <fullName evidence="2">Uncharacterized protein</fullName>
    </submittedName>
</protein>
<evidence type="ECO:0000256" key="1">
    <source>
        <dbReference type="SAM" id="MobiDB-lite"/>
    </source>
</evidence>
<accession>A0A8X6I2A0</accession>
<dbReference type="EMBL" id="BMAO01029822">
    <property type="protein sequence ID" value="GFR34142.1"/>
    <property type="molecule type" value="Genomic_DNA"/>
</dbReference>
<dbReference type="AlphaFoldDB" id="A0A8X6I2A0"/>